<evidence type="ECO:0000313" key="1">
    <source>
        <dbReference type="EMBL" id="GAA3354304.1"/>
    </source>
</evidence>
<name>A0ABP6RKI1_9PSEU</name>
<comment type="caution">
    <text evidence="1">The sequence shown here is derived from an EMBL/GenBank/DDBJ whole genome shotgun (WGS) entry which is preliminary data.</text>
</comment>
<keyword evidence="2" id="KW-1185">Reference proteome</keyword>
<dbReference type="Proteomes" id="UP001500483">
    <property type="component" value="Unassembled WGS sequence"/>
</dbReference>
<proteinExistence type="predicted"/>
<organism evidence="1 2">
    <name type="scientific">Saccharopolyspora gregorii</name>
    <dbReference type="NCBI Taxonomy" id="33914"/>
    <lineage>
        <taxon>Bacteria</taxon>
        <taxon>Bacillati</taxon>
        <taxon>Actinomycetota</taxon>
        <taxon>Actinomycetes</taxon>
        <taxon>Pseudonocardiales</taxon>
        <taxon>Pseudonocardiaceae</taxon>
        <taxon>Saccharopolyspora</taxon>
    </lineage>
</organism>
<sequence length="202" mass="22222">MNVMEARFGSHLGVIAATVRAGFRFRYLPSLAEIDAVQGFRVRAGAMDVYLVRAEQDALAARFRVDDLEDPVPHAIWHRRGSVAGVVAELLALPAHGAPVRRRPRCAAAKSAGSSAAVPAHDLVLRTGGRWLHVPLGRGSGVITVHRGDVRGSHGDEALVDTVRVGRDWVDDRDLRVEARRWLRAEQQRLRRAAAQPTEQDR</sequence>
<dbReference type="EMBL" id="BAAAYK010000031">
    <property type="protein sequence ID" value="GAA3354304.1"/>
    <property type="molecule type" value="Genomic_DNA"/>
</dbReference>
<evidence type="ECO:0000313" key="2">
    <source>
        <dbReference type="Proteomes" id="UP001500483"/>
    </source>
</evidence>
<accession>A0ABP6RKI1</accession>
<gene>
    <name evidence="1" type="ORF">GCM10020366_10590</name>
</gene>
<reference evidence="2" key="1">
    <citation type="journal article" date="2019" name="Int. J. Syst. Evol. Microbiol.">
        <title>The Global Catalogue of Microorganisms (GCM) 10K type strain sequencing project: providing services to taxonomists for standard genome sequencing and annotation.</title>
        <authorList>
            <consortium name="The Broad Institute Genomics Platform"/>
            <consortium name="The Broad Institute Genome Sequencing Center for Infectious Disease"/>
            <person name="Wu L."/>
            <person name="Ma J."/>
        </authorList>
    </citation>
    <scope>NUCLEOTIDE SEQUENCE [LARGE SCALE GENOMIC DNA]</scope>
    <source>
        <strain evidence="2">JCM 9687</strain>
    </source>
</reference>
<dbReference type="RefSeq" id="WP_344924666.1">
    <property type="nucleotide sequence ID" value="NZ_BAAAYK010000031.1"/>
</dbReference>
<protein>
    <submittedName>
        <fullName evidence="1">Uncharacterized protein</fullName>
    </submittedName>
</protein>